<dbReference type="Proteomes" id="UP001059971">
    <property type="component" value="Chromosome 2"/>
</dbReference>
<accession>A0ABM7G3Q9</accession>
<proteinExistence type="predicted"/>
<gene>
    <name evidence="2" type="ORF">SBA_ch2_4220</name>
</gene>
<dbReference type="RefSeq" id="WP_261936804.1">
    <property type="nucleotide sequence ID" value="NZ_AP018818.1"/>
</dbReference>
<reference evidence="2" key="1">
    <citation type="submission" date="2018-07" db="EMBL/GenBank/DDBJ databases">
        <title>Complete genome sequence of Sphingomonas bisphenolicum strain AO1, a bisphenol A degradative bacterium isolated from Japanese farm field.</title>
        <authorList>
            <person name="Murakami M."/>
            <person name="Koh M."/>
            <person name="Koba S."/>
            <person name="Matsumura Y."/>
        </authorList>
    </citation>
    <scope>NUCLEOTIDE SEQUENCE</scope>
    <source>
        <strain evidence="2">AO1</strain>
    </source>
</reference>
<dbReference type="InterPro" id="IPR036388">
    <property type="entry name" value="WH-like_DNA-bd_sf"/>
</dbReference>
<dbReference type="InterPro" id="IPR000792">
    <property type="entry name" value="Tscrpt_reg_LuxR_C"/>
</dbReference>
<name>A0ABM7G3Q9_9SPHN</name>
<dbReference type="EMBL" id="AP018818">
    <property type="protein sequence ID" value="BBF71889.1"/>
    <property type="molecule type" value="Genomic_DNA"/>
</dbReference>
<organism evidence="2 3">
    <name type="scientific">Sphingomonas bisphenolicum</name>
    <dbReference type="NCBI Taxonomy" id="296544"/>
    <lineage>
        <taxon>Bacteria</taxon>
        <taxon>Pseudomonadati</taxon>
        <taxon>Pseudomonadota</taxon>
        <taxon>Alphaproteobacteria</taxon>
        <taxon>Sphingomonadales</taxon>
        <taxon>Sphingomonadaceae</taxon>
        <taxon>Sphingomonas</taxon>
    </lineage>
</organism>
<dbReference type="SMART" id="SM00421">
    <property type="entry name" value="HTH_LUXR"/>
    <property type="match status" value="1"/>
</dbReference>
<dbReference type="InterPro" id="IPR016032">
    <property type="entry name" value="Sig_transdc_resp-reg_C-effctor"/>
</dbReference>
<evidence type="ECO:0000313" key="2">
    <source>
        <dbReference type="EMBL" id="BBF71889.1"/>
    </source>
</evidence>
<protein>
    <submittedName>
        <fullName evidence="2">LuxR family transcriptional regulator</fullName>
    </submittedName>
</protein>
<dbReference type="SUPFAM" id="SSF46894">
    <property type="entry name" value="C-terminal effector domain of the bipartite response regulators"/>
    <property type="match status" value="1"/>
</dbReference>
<evidence type="ECO:0000313" key="3">
    <source>
        <dbReference type="Proteomes" id="UP001059971"/>
    </source>
</evidence>
<dbReference type="Gene3D" id="1.10.10.10">
    <property type="entry name" value="Winged helix-like DNA-binding domain superfamily/Winged helix DNA-binding domain"/>
    <property type="match status" value="1"/>
</dbReference>
<feature type="domain" description="HTH luxR-type" evidence="1">
    <location>
        <begin position="293"/>
        <end position="350"/>
    </location>
</feature>
<sequence length="357" mass="38280">MADTDASALPNLLLGLYGGLTRDPPWEGFLEDLAAAAQASFATLIIATGRTGIDALVTPGVDPVRAGEYESLSDADPFVDLPEGQVMSYQDFVSHVPSRFKDWMDSTGSAQILGVDLQAPSGASFRLRITRYQNLPDFSERESALIASLVPHLRVALELHARLTTTQAERQIFSSAMAGLAVATLVLGRDGRIMRRNATAERLLREGIVIMERQGRLEPQAGAGVTMLARLLASPPPPGEETAFDMAAPDGSSLRGRALSLPISAYGDGAFIALFLSDPNRSDRLDPATLRHRFQLTPAEAALAVQLARGISLIDASQRLDIAHNTARAHLRAIFAKTGTHRQAELVHMIRTAAASA</sequence>
<keyword evidence="3" id="KW-1185">Reference proteome</keyword>
<evidence type="ECO:0000259" key="1">
    <source>
        <dbReference type="SMART" id="SM00421"/>
    </source>
</evidence>